<organism evidence="1 2">
    <name type="scientific">Micromonospora echinospora</name>
    <name type="common">Micromonospora purpurea</name>
    <dbReference type="NCBI Taxonomy" id="1877"/>
    <lineage>
        <taxon>Bacteria</taxon>
        <taxon>Bacillati</taxon>
        <taxon>Actinomycetota</taxon>
        <taxon>Actinomycetes</taxon>
        <taxon>Micromonosporales</taxon>
        <taxon>Micromonosporaceae</taxon>
        <taxon>Micromonospora</taxon>
    </lineage>
</organism>
<keyword evidence="2" id="KW-1185">Reference proteome</keyword>
<dbReference type="Gene3D" id="3.40.50.10540">
    <property type="entry name" value="Crotonobetainyl-coa:carnitine coa-transferase, domain 1"/>
    <property type="match status" value="1"/>
</dbReference>
<dbReference type="InterPro" id="IPR050509">
    <property type="entry name" value="CoA-transferase_III"/>
</dbReference>
<dbReference type="PANTHER" id="PTHR48228:SF5">
    <property type="entry name" value="ALPHA-METHYLACYL-COA RACEMASE"/>
    <property type="match status" value="1"/>
</dbReference>
<keyword evidence="1" id="KW-0413">Isomerase</keyword>
<dbReference type="EMBL" id="JACHJC010000001">
    <property type="protein sequence ID" value="MBB5113431.1"/>
    <property type="molecule type" value="Genomic_DNA"/>
</dbReference>
<dbReference type="InterPro" id="IPR023606">
    <property type="entry name" value="CoA-Trfase_III_dom_1_sf"/>
</dbReference>
<dbReference type="PANTHER" id="PTHR48228">
    <property type="entry name" value="SUCCINYL-COA--D-CITRAMALATE COA-TRANSFERASE"/>
    <property type="match status" value="1"/>
</dbReference>
<proteinExistence type="predicted"/>
<name>A0ABR6MDH5_MICEC</name>
<dbReference type="Proteomes" id="UP000618986">
    <property type="component" value="Unassembled WGS sequence"/>
</dbReference>
<dbReference type="Pfam" id="PF02515">
    <property type="entry name" value="CoA_transf_3"/>
    <property type="match status" value="1"/>
</dbReference>
<dbReference type="GO" id="GO:0008111">
    <property type="term" value="F:alpha-methylacyl-CoA racemase activity"/>
    <property type="evidence" value="ECO:0007669"/>
    <property type="project" value="UniProtKB-EC"/>
</dbReference>
<reference evidence="1 2" key="1">
    <citation type="submission" date="2020-08" db="EMBL/GenBank/DDBJ databases">
        <title>Sequencing the genomes of 1000 actinobacteria strains.</title>
        <authorList>
            <person name="Klenk H.-P."/>
        </authorList>
    </citation>
    <scope>NUCLEOTIDE SEQUENCE [LARGE SCALE GENOMIC DNA]</scope>
    <source>
        <strain evidence="1 2">DSM 43036</strain>
    </source>
</reference>
<protein>
    <submittedName>
        <fullName evidence="1">Alpha-methylacyl-CoA racemase</fullName>
        <ecNumber evidence="1">5.1.99.4</ecNumber>
    </submittedName>
</protein>
<sequence length="380" mass="40085">MTGPLTGVRVVELAGLGPAPYGVMLLADLGADVVRVDRAPADPADLGRLMAGCWRGRRSVAVNLKHDAGLRILLDLADSADVLVEGFRPGVAERLGFGPQVCLARNPRLVYARMTGWGQDGPLSTAAGHDLNFLAVAGLLHGMGRADAPPPPLPGYVGDFGGGGAFLAIGVLAALLDRRRTGLGQVVDASVLDGAASLGSFVYGLAGMGEWTDEREANLSDGGCPFYDTYQTADGGYVAVGALEPRFYAEMLHGVGLDPADWPQHDRTRWPALRSALTARFATSTRDEWAQRFAGRDACVSPVLRLAEAPNHPHNVARGVFEEAAGRWQPAPAPRLSRTPLSVGRPAPRIGEHTAEILTELGRTADDVARLRAIGTVGEN</sequence>
<dbReference type="EC" id="5.1.99.4" evidence="1"/>
<dbReference type="RefSeq" id="WP_184685168.1">
    <property type="nucleotide sequence ID" value="NZ_JACHJC010000001.1"/>
</dbReference>
<accession>A0ABR6MDH5</accession>
<comment type="caution">
    <text evidence="1">The sequence shown here is derived from an EMBL/GenBank/DDBJ whole genome shotgun (WGS) entry which is preliminary data.</text>
</comment>
<gene>
    <name evidence="1" type="ORF">FHU28_003270</name>
</gene>
<dbReference type="InterPro" id="IPR044855">
    <property type="entry name" value="CoA-Trfase_III_dom3_sf"/>
</dbReference>
<evidence type="ECO:0000313" key="1">
    <source>
        <dbReference type="EMBL" id="MBB5113431.1"/>
    </source>
</evidence>
<dbReference type="GeneID" id="300293835"/>
<evidence type="ECO:0000313" key="2">
    <source>
        <dbReference type="Proteomes" id="UP000618986"/>
    </source>
</evidence>
<dbReference type="InterPro" id="IPR003673">
    <property type="entry name" value="CoA-Trfase_fam_III"/>
</dbReference>
<dbReference type="SUPFAM" id="SSF89796">
    <property type="entry name" value="CoA-transferase family III (CaiB/BaiF)"/>
    <property type="match status" value="1"/>
</dbReference>
<dbReference type="Gene3D" id="3.30.1540.10">
    <property type="entry name" value="formyl-coa transferase, domain 3"/>
    <property type="match status" value="1"/>
</dbReference>